<dbReference type="RefSeq" id="WP_223408157.1">
    <property type="nucleotide sequence ID" value="NZ_JAGSHT010000016.1"/>
</dbReference>
<proteinExistence type="inferred from homology"/>
<evidence type="ECO:0000256" key="3">
    <source>
        <dbReference type="ARBA" id="ARBA00022801"/>
    </source>
</evidence>
<organism evidence="6 7">
    <name type="scientific">Occultella gossypii</name>
    <dbReference type="NCBI Taxonomy" id="2800820"/>
    <lineage>
        <taxon>Bacteria</taxon>
        <taxon>Bacillati</taxon>
        <taxon>Actinomycetota</taxon>
        <taxon>Actinomycetes</taxon>
        <taxon>Micrococcales</taxon>
        <taxon>Ruaniaceae</taxon>
        <taxon>Occultella</taxon>
    </lineage>
</organism>
<name>A0ABS7SC20_9MICO</name>
<evidence type="ECO:0000313" key="6">
    <source>
        <dbReference type="EMBL" id="MBZ2197899.1"/>
    </source>
</evidence>
<dbReference type="Pfam" id="PF00884">
    <property type="entry name" value="Sulfatase"/>
    <property type="match status" value="1"/>
</dbReference>
<dbReference type="Gene3D" id="3.40.720.10">
    <property type="entry name" value="Alkaline Phosphatase, subunit A"/>
    <property type="match status" value="1"/>
</dbReference>
<gene>
    <name evidence="6" type="ORF">KCQ71_17195</name>
</gene>
<comment type="similarity">
    <text evidence="1">Belongs to the sulfatase family.</text>
</comment>
<dbReference type="InterPro" id="IPR000917">
    <property type="entry name" value="Sulfatase_N"/>
</dbReference>
<keyword evidence="4" id="KW-0106">Calcium</keyword>
<comment type="caution">
    <text evidence="6">The sequence shown here is derived from an EMBL/GenBank/DDBJ whole genome shotgun (WGS) entry which is preliminary data.</text>
</comment>
<protein>
    <submittedName>
        <fullName evidence="6">Sulfatase-like hydrolase/transferase</fullName>
    </submittedName>
</protein>
<reference evidence="6 7" key="1">
    <citation type="submission" date="2021-04" db="EMBL/GenBank/DDBJ databases">
        <title>Ruania sp. nov., isolated from sandy soil of mangrove forest.</title>
        <authorList>
            <person name="Ge X."/>
            <person name="Huang R."/>
            <person name="Liu W."/>
        </authorList>
    </citation>
    <scope>NUCLEOTIDE SEQUENCE [LARGE SCALE GENOMIC DNA]</scope>
    <source>
        <strain evidence="6 7">N2-46</strain>
    </source>
</reference>
<evidence type="ECO:0000313" key="7">
    <source>
        <dbReference type="Proteomes" id="UP000826651"/>
    </source>
</evidence>
<feature type="domain" description="Sulfatase N-terminal" evidence="5">
    <location>
        <begin position="6"/>
        <end position="341"/>
    </location>
</feature>
<dbReference type="SUPFAM" id="SSF53649">
    <property type="entry name" value="Alkaline phosphatase-like"/>
    <property type="match status" value="1"/>
</dbReference>
<dbReference type="PANTHER" id="PTHR42693:SF53">
    <property type="entry name" value="ENDO-4-O-SULFATASE"/>
    <property type="match status" value="1"/>
</dbReference>
<dbReference type="PANTHER" id="PTHR42693">
    <property type="entry name" value="ARYLSULFATASE FAMILY MEMBER"/>
    <property type="match status" value="1"/>
</dbReference>
<evidence type="ECO:0000259" key="5">
    <source>
        <dbReference type="Pfam" id="PF00884"/>
    </source>
</evidence>
<dbReference type="InterPro" id="IPR050738">
    <property type="entry name" value="Sulfatase"/>
</dbReference>
<evidence type="ECO:0000256" key="1">
    <source>
        <dbReference type="ARBA" id="ARBA00008779"/>
    </source>
</evidence>
<evidence type="ECO:0000256" key="4">
    <source>
        <dbReference type="ARBA" id="ARBA00022837"/>
    </source>
</evidence>
<dbReference type="PROSITE" id="PS00523">
    <property type="entry name" value="SULFATASE_1"/>
    <property type="match status" value="1"/>
</dbReference>
<evidence type="ECO:0000256" key="2">
    <source>
        <dbReference type="ARBA" id="ARBA00022723"/>
    </source>
</evidence>
<keyword evidence="7" id="KW-1185">Reference proteome</keyword>
<dbReference type="Proteomes" id="UP000826651">
    <property type="component" value="Unassembled WGS sequence"/>
</dbReference>
<accession>A0ABS7SC20</accession>
<dbReference type="InterPro" id="IPR024607">
    <property type="entry name" value="Sulfatase_CS"/>
</dbReference>
<dbReference type="InterPro" id="IPR017850">
    <property type="entry name" value="Alkaline_phosphatase_core_sf"/>
</dbReference>
<sequence>MSAQQPHVLLVMTDQHRSGFTRRSGFALDTMPFCDALAADGVSFPNAYTTAPSCSPARASLLTGRWPSAHRVTQNSTAQHAWYDRDLLQILRSAGYRLSFAGKPHMHAGPDDFDHYAGPYFHVDGPQREPEHGAFDAWLEELDHGVAAEPTPFPLECQLPYRIVSDAIADVDAAADHAGPQFFWVSFPEPHNPYQVPDPYFSLFAESEVPERAHGPQAARDKGGHWLWLQELLERKRPGYDADWRRYVANYCGMLRLIDDQVRRFVEHARATLDGEILVVFVSDHGDYTGEFGLQRKGAGLPECLVRIPLFFSGAGVSGGQVREELVSIADVLPTLCALVGQPFPDGLQGRSLLPLLRGAPRPRGEFDSIYAERGFGGLTYRSDEHPPLHFSYDGRSLDSLNSVTQSGRSRMVVRDGRKLVVHSDGTGELYDLTTDAGEVTNLIDDPSHAAVRHDLLWCLTQWMLRVQDELPRGTYVPKTTEHNWMKSTG</sequence>
<keyword evidence="3" id="KW-0378">Hydrolase</keyword>
<dbReference type="EMBL" id="JAGSHT010000016">
    <property type="protein sequence ID" value="MBZ2197899.1"/>
    <property type="molecule type" value="Genomic_DNA"/>
</dbReference>
<keyword evidence="2" id="KW-0479">Metal-binding</keyword>